<evidence type="ECO:0000313" key="2">
    <source>
        <dbReference type="EMBL" id="PPR05001.1"/>
    </source>
</evidence>
<proteinExistence type="predicted"/>
<comment type="caution">
    <text evidence="2">The sequence shown here is derived from an EMBL/GenBank/DDBJ whole genome shotgun (WGS) entry which is preliminary data.</text>
</comment>
<feature type="region of interest" description="Disordered" evidence="1">
    <location>
        <begin position="1"/>
        <end position="67"/>
    </location>
</feature>
<accession>A0A409YPS3</accession>
<feature type="compositionally biased region" description="Polar residues" evidence="1">
    <location>
        <begin position="168"/>
        <end position="179"/>
    </location>
</feature>
<keyword evidence="3" id="KW-1185">Reference proteome</keyword>
<sequence>MTLGFGRLFDDDDDADDESNFSDDDGSGLWERSNASRWNRTFNPGASSLGDLSGRLSPGSSPKDVLAQPPAIGQYVLRQENGTFRPADFTQFSSDEGALQESPEVGNARSVDFASFTSDDENPSSRPGVPGGTVHTDFGQFTTDEEDNQGEMPIRQRPVNGFVPRQPINVSPPRSSALASMQPRKQRKRRSRSALKLQALVRAHFGLLAQVNVGDLDQASRYPVASEREVNIYLTSGKNPAFGPTLANFAYDRRRTQTPWNVTLSEIFAQNMRTHLAAQGTPLSVSVDDARLRKAFMTRLRGIRAGAFLSRPRNHRSLRARHTRKSSMIFRRHDAAEQWQHLDENLGDVVQLTRCLPPECHSDDESDHEDGYHKYFVKDPAWRNPRLGQVFQILDRLHIALRFRADGRISKGAWPHIRYYTDIRQEPEHGLAPSGLPINFYDEGYIARLSNWQLRRLNPQPAVSIKLSADLVREAYLYPLSSSSRLVGLMASHISASSLDNGSSCAFYHKAVLYVSPNSASACTPPLVRNDDYRFSKDKAYLQNFTQPEWWTLAYGWVAFVPIDFVFDGPFEPLQNIKPVSIYRGKTLQGYGLDEARLTAWKKIEEEMYQFLAILYQEFEHCLKPSLFPTAISSLHPERLHATAKAASRHLRRCQRWYSMWIGLMSFRIACVEVAVCLARPWYIALPALGMCPIFVAAVRGSIVCRFTQQKRVGTFLNPVPSNRSLAEWLILFQIPVWYPWSEADAKELAPNFWYPSTVPPQTASTTPPKNRISPTYEPQQNVIAQEPWKAHFSLHAAIHAKKEATETFEEREDRLKRAANPRTMINTGSKFIWKWTGADNLNFRRIRLTDEEAQVEVHGGSWCWDEMRYDAWCNEWDFCVYWGARYSTNPSEVFTVEPGDGDITDGNGLDRTDRTNHMEDPGQTKDEREENEEYILAHSVGPSLTTIVVPPVSKRESLEILPFDMCLRLHLGFSSPSPGSGTTLPNEHDWAEAIKALGRTSTTAMDQVAIGSPASILTFVSDLLNDSTFPLLCDLHPSNHRHISLTKFRSYFFQLGIYYILRASTFDDDYACGWNIAVSTSADALFVYRFLELRRRALRWELIETLVYEGIAFNTFTALNKSQRCSFKDVHIVIPIRLSGHIFTPADYTSYVALRAQILLSPRGRAALLHGGIVTRLALEVLDWEDAMSGPSNAVMCDGIGQTTCCEGIEYMDDSLTKDELDIICGLYHVYTGQGDQQTMLSWWPLSHTWQNRNANGFNIGYWSQRNEEWYLKRLEDIECQHPKRGVPMNTTEWRSYLKGTKASRTARNAVDKMSTRFLA</sequence>
<feature type="region of interest" description="Disordered" evidence="1">
    <location>
        <begin position="897"/>
        <end position="929"/>
    </location>
</feature>
<reference evidence="2 3" key="1">
    <citation type="journal article" date="2018" name="Evol. Lett.">
        <title>Horizontal gene cluster transfer increased hallucinogenic mushroom diversity.</title>
        <authorList>
            <person name="Reynolds H.T."/>
            <person name="Vijayakumar V."/>
            <person name="Gluck-Thaler E."/>
            <person name="Korotkin H.B."/>
            <person name="Matheny P.B."/>
            <person name="Slot J.C."/>
        </authorList>
    </citation>
    <scope>NUCLEOTIDE SEQUENCE [LARGE SCALE GENOMIC DNA]</scope>
    <source>
        <strain evidence="2 3">2629</strain>
    </source>
</reference>
<feature type="compositionally biased region" description="Acidic residues" evidence="1">
    <location>
        <begin position="10"/>
        <end position="26"/>
    </location>
</feature>
<dbReference type="EMBL" id="NHTK01000864">
    <property type="protein sequence ID" value="PPR05001.1"/>
    <property type="molecule type" value="Genomic_DNA"/>
</dbReference>
<feature type="compositionally biased region" description="Basic and acidic residues" evidence="1">
    <location>
        <begin position="909"/>
        <end position="929"/>
    </location>
</feature>
<dbReference type="Proteomes" id="UP000284842">
    <property type="component" value="Unassembled WGS sequence"/>
</dbReference>
<protein>
    <submittedName>
        <fullName evidence="2">Uncharacterized protein</fullName>
    </submittedName>
</protein>
<feature type="region of interest" description="Disordered" evidence="1">
    <location>
        <begin position="114"/>
        <end position="192"/>
    </location>
</feature>
<evidence type="ECO:0000256" key="1">
    <source>
        <dbReference type="SAM" id="MobiDB-lite"/>
    </source>
</evidence>
<feature type="compositionally biased region" description="Polar residues" evidence="1">
    <location>
        <begin position="33"/>
        <end position="46"/>
    </location>
</feature>
<organism evidence="2 3">
    <name type="scientific">Panaeolus cyanescens</name>
    <dbReference type="NCBI Taxonomy" id="181874"/>
    <lineage>
        <taxon>Eukaryota</taxon>
        <taxon>Fungi</taxon>
        <taxon>Dikarya</taxon>
        <taxon>Basidiomycota</taxon>
        <taxon>Agaricomycotina</taxon>
        <taxon>Agaricomycetes</taxon>
        <taxon>Agaricomycetidae</taxon>
        <taxon>Agaricales</taxon>
        <taxon>Agaricineae</taxon>
        <taxon>Galeropsidaceae</taxon>
        <taxon>Panaeolus</taxon>
    </lineage>
</organism>
<dbReference type="OrthoDB" id="3270336at2759"/>
<evidence type="ECO:0000313" key="3">
    <source>
        <dbReference type="Proteomes" id="UP000284842"/>
    </source>
</evidence>
<dbReference type="InParanoid" id="A0A409YPS3"/>
<name>A0A409YPS3_9AGAR</name>
<dbReference type="STRING" id="181874.A0A409YPS3"/>
<gene>
    <name evidence="2" type="ORF">CVT24_010227</name>
</gene>